<evidence type="ECO:0000259" key="10">
    <source>
        <dbReference type="PROSITE" id="PS50994"/>
    </source>
</evidence>
<dbReference type="PANTHER" id="PTHR37984">
    <property type="entry name" value="PROTEIN CBG26694"/>
    <property type="match status" value="1"/>
</dbReference>
<evidence type="ECO:0000256" key="5">
    <source>
        <dbReference type="ARBA" id="ARBA00022759"/>
    </source>
</evidence>
<dbReference type="AlphaFoldDB" id="A0A6L2JFM3"/>
<evidence type="ECO:0000256" key="1">
    <source>
        <dbReference type="ARBA" id="ARBA00022670"/>
    </source>
</evidence>
<evidence type="ECO:0000256" key="2">
    <source>
        <dbReference type="ARBA" id="ARBA00022679"/>
    </source>
</evidence>
<name>A0A6L2JFM3_TANCI</name>
<protein>
    <submittedName>
        <fullName evidence="11">Retrotransposon protein, putative, Ty3-gypsy subclass</fullName>
    </submittedName>
</protein>
<feature type="region of interest" description="Disordered" evidence="8">
    <location>
        <begin position="607"/>
        <end position="655"/>
    </location>
</feature>
<keyword evidence="3" id="KW-0548">Nucleotidyltransferase</keyword>
<feature type="domain" description="Reverse transcriptase" evidence="9">
    <location>
        <begin position="661"/>
        <end position="840"/>
    </location>
</feature>
<keyword evidence="4" id="KW-0540">Nuclease</keyword>
<dbReference type="GO" id="GO:0006508">
    <property type="term" value="P:proteolysis"/>
    <property type="evidence" value="ECO:0007669"/>
    <property type="project" value="UniProtKB-KW"/>
</dbReference>
<accession>A0A6L2JFM3</accession>
<dbReference type="FunFam" id="3.30.70.270:FF:000020">
    <property type="entry name" value="Transposon Tf2-6 polyprotein-like Protein"/>
    <property type="match status" value="1"/>
</dbReference>
<dbReference type="PROSITE" id="PS50878">
    <property type="entry name" value="RT_POL"/>
    <property type="match status" value="1"/>
</dbReference>
<feature type="domain" description="Integrase catalytic" evidence="10">
    <location>
        <begin position="957"/>
        <end position="1137"/>
    </location>
</feature>
<dbReference type="InterPro" id="IPR043502">
    <property type="entry name" value="DNA/RNA_pol_sf"/>
</dbReference>
<keyword evidence="5" id="KW-0255">Endonuclease</keyword>
<dbReference type="EMBL" id="BKCJ010000610">
    <property type="protein sequence ID" value="GEU34715.1"/>
    <property type="molecule type" value="Genomic_DNA"/>
</dbReference>
<evidence type="ECO:0000313" key="11">
    <source>
        <dbReference type="EMBL" id="GEU34715.1"/>
    </source>
</evidence>
<evidence type="ECO:0000256" key="7">
    <source>
        <dbReference type="ARBA" id="ARBA00022918"/>
    </source>
</evidence>
<evidence type="ECO:0000256" key="8">
    <source>
        <dbReference type="SAM" id="MobiDB-lite"/>
    </source>
</evidence>
<dbReference type="InterPro" id="IPR001584">
    <property type="entry name" value="Integrase_cat-core"/>
</dbReference>
<dbReference type="Gene3D" id="3.30.420.10">
    <property type="entry name" value="Ribonuclease H-like superfamily/Ribonuclease H"/>
    <property type="match status" value="1"/>
</dbReference>
<dbReference type="PANTHER" id="PTHR37984:SF5">
    <property type="entry name" value="PROTEIN NYNRIN-LIKE"/>
    <property type="match status" value="1"/>
</dbReference>
<keyword evidence="7" id="KW-0695">RNA-directed DNA polymerase</keyword>
<feature type="compositionally biased region" description="Basic and acidic residues" evidence="8">
    <location>
        <begin position="607"/>
        <end position="625"/>
    </location>
</feature>
<organism evidence="11">
    <name type="scientific">Tanacetum cinerariifolium</name>
    <name type="common">Dalmatian daisy</name>
    <name type="synonym">Chrysanthemum cinerariifolium</name>
    <dbReference type="NCBI Taxonomy" id="118510"/>
    <lineage>
        <taxon>Eukaryota</taxon>
        <taxon>Viridiplantae</taxon>
        <taxon>Streptophyta</taxon>
        <taxon>Embryophyta</taxon>
        <taxon>Tracheophyta</taxon>
        <taxon>Spermatophyta</taxon>
        <taxon>Magnoliopsida</taxon>
        <taxon>eudicotyledons</taxon>
        <taxon>Gunneridae</taxon>
        <taxon>Pentapetalae</taxon>
        <taxon>asterids</taxon>
        <taxon>campanulids</taxon>
        <taxon>Asterales</taxon>
        <taxon>Asteraceae</taxon>
        <taxon>Asteroideae</taxon>
        <taxon>Anthemideae</taxon>
        <taxon>Anthemidinae</taxon>
        <taxon>Tanacetum</taxon>
    </lineage>
</organism>
<dbReference type="PROSITE" id="PS50994">
    <property type="entry name" value="INTEGRASE"/>
    <property type="match status" value="1"/>
</dbReference>
<dbReference type="Gene3D" id="3.10.10.10">
    <property type="entry name" value="HIV Type 1 Reverse Transcriptase, subunit A, domain 1"/>
    <property type="match status" value="1"/>
</dbReference>
<dbReference type="FunFam" id="3.10.10.10:FF:000007">
    <property type="entry name" value="Retrovirus-related Pol polyprotein from transposon 17.6-like Protein"/>
    <property type="match status" value="1"/>
</dbReference>
<evidence type="ECO:0000256" key="4">
    <source>
        <dbReference type="ARBA" id="ARBA00022722"/>
    </source>
</evidence>
<keyword evidence="1" id="KW-0645">Protease</keyword>
<dbReference type="InterPro" id="IPR036397">
    <property type="entry name" value="RNaseH_sf"/>
</dbReference>
<reference evidence="11" key="1">
    <citation type="journal article" date="2019" name="Sci. Rep.">
        <title>Draft genome of Tanacetum cinerariifolium, the natural source of mosquito coil.</title>
        <authorList>
            <person name="Yamashiro T."/>
            <person name="Shiraishi A."/>
            <person name="Satake H."/>
            <person name="Nakayama K."/>
        </authorList>
    </citation>
    <scope>NUCLEOTIDE SEQUENCE</scope>
</reference>
<keyword evidence="2" id="KW-0808">Transferase</keyword>
<dbReference type="CDD" id="cd01647">
    <property type="entry name" value="RT_LTR"/>
    <property type="match status" value="1"/>
</dbReference>
<dbReference type="Pfam" id="PF00078">
    <property type="entry name" value="RVT_1"/>
    <property type="match status" value="1"/>
</dbReference>
<dbReference type="GO" id="GO:0015074">
    <property type="term" value="P:DNA integration"/>
    <property type="evidence" value="ECO:0007669"/>
    <property type="project" value="InterPro"/>
</dbReference>
<dbReference type="SUPFAM" id="SSF53098">
    <property type="entry name" value="Ribonuclease H-like"/>
    <property type="match status" value="1"/>
</dbReference>
<dbReference type="InterPro" id="IPR000477">
    <property type="entry name" value="RT_dom"/>
</dbReference>
<dbReference type="InterPro" id="IPR041588">
    <property type="entry name" value="Integrase_H2C2"/>
</dbReference>
<dbReference type="Gene3D" id="3.30.70.270">
    <property type="match status" value="2"/>
</dbReference>
<dbReference type="InterPro" id="IPR050951">
    <property type="entry name" value="Retrovirus_Pol_polyprotein"/>
</dbReference>
<feature type="compositionally biased region" description="Basic and acidic residues" evidence="8">
    <location>
        <begin position="636"/>
        <end position="655"/>
    </location>
</feature>
<dbReference type="GO" id="GO:0008233">
    <property type="term" value="F:peptidase activity"/>
    <property type="evidence" value="ECO:0007669"/>
    <property type="project" value="UniProtKB-KW"/>
</dbReference>
<dbReference type="GO" id="GO:0003676">
    <property type="term" value="F:nucleic acid binding"/>
    <property type="evidence" value="ECO:0007669"/>
    <property type="project" value="InterPro"/>
</dbReference>
<sequence>MAARGGRNNLVARRVIDDLIDISRERSPLKTSTNLISQLNALIVELEASGDYEEVFDLVMELQDDRRHEQDKVADFNRLISVAEEKIHGKEINLEMLEAEGNDETQAIDDQDPLVNYDNDNENDELRYQSEEYLMRKPDGIKLSVTFNALNMISGKYIALFLSFLGDMVRAHIGLKTLSWKKVDSEARDKLWDDITRYFDVDLTVRKLVMNRLGQLLRNFIRKLRQTYILANQNTLSKLNEVPTKYIAILKAKEWVNFIKYTATEEYKVKSTALKMARSKSVYQHTMGRGGYVLVKEKMMMRLDQWEINFCIRKGKGRLHKTSRKWSYIEEVSSVDINHINSSADEEGGTTVVGCENDVSIQKSNGLATLEKEIETRINTKGFFTSRFPITRKCVSTTSTTTSIVYKTDRKRMLHKIELPKDCYKVSIDTSLVDASCIPDVGNNGFKTVKDVMVNTRQSTPKFSGLAFDEVVQRAVNALLPRLTAQITNALRQNGAGSNGDQSLTIYTWLGWLAISLRVMLLIGGKLSSKPREVKRMWRHYHGRTSVRPSFNNTSRGFVEKKEGPPEEQAKHFKWALSDLILDGIVNTEFTDVAQLANAGRNIELLRERGDRGNGQRGNDGRNYDRQGGNSSQRHMAKDCPKNNKGNGNDKRPDVKGKELLDLGFIRQSVSPWGAPVLFVKKKDGSMRLYNDYRDLNRVTIRNCYPLPRIDDLFNQLQGAKLFSKIDLKFGYHQLRVKEQDIPKTAFRTRYGHYEFLVMPFGLTNAPAVFMGMMNRIFHEYLDKFVIVFIDDILMYSMTKEEHEGHLRIVLGTLRQEKLYAKFSKCEFWLGHVAFLGHIVSADGITMDPAKVESITKWQRPKIVTEVRSFLGLAGYYRRFMEGFLRFALPLTKLMRKGEKFVWNEEREKSFEELKKRLVFAPILTLPSGFGESQYHPGKANVVADALSRKSRMLANLQIEPEIIKDLEHMDMELCIRKSEEDEQTKCQVDDDGVMWFGDQLCVPGDPTIREAVLSEAHSSPFSIHPGSTKMYGDLKQHFWWNGMKQDIATDPRFTSHFWKDLQSAWGTRLKFNMTFHLEIDGQTEQTIQTLEDMLRSCALEWMGNWDEYLCLVEFAYNNSWHASIKAAPYEILYGRKCRVPICWNEVGERVIEGSESIEVTNEKVVVAKEKLKEARSRQKSYDDRHRRSLEFNP</sequence>
<comment type="caution">
    <text evidence="11">The sequence shown here is derived from an EMBL/GenBank/DDBJ whole genome shotgun (WGS) entry which is preliminary data.</text>
</comment>
<dbReference type="SUPFAM" id="SSF56672">
    <property type="entry name" value="DNA/RNA polymerases"/>
    <property type="match status" value="1"/>
</dbReference>
<evidence type="ECO:0000256" key="3">
    <source>
        <dbReference type="ARBA" id="ARBA00022695"/>
    </source>
</evidence>
<dbReference type="InterPro" id="IPR012337">
    <property type="entry name" value="RNaseH-like_sf"/>
</dbReference>
<dbReference type="GO" id="GO:0003964">
    <property type="term" value="F:RNA-directed DNA polymerase activity"/>
    <property type="evidence" value="ECO:0007669"/>
    <property type="project" value="UniProtKB-KW"/>
</dbReference>
<dbReference type="InterPro" id="IPR043128">
    <property type="entry name" value="Rev_trsase/Diguanyl_cyclase"/>
</dbReference>
<proteinExistence type="predicted"/>
<gene>
    <name evidence="11" type="ORF">Tci_006693</name>
</gene>
<dbReference type="Pfam" id="PF17921">
    <property type="entry name" value="Integrase_H2C2"/>
    <property type="match status" value="1"/>
</dbReference>
<evidence type="ECO:0000256" key="6">
    <source>
        <dbReference type="ARBA" id="ARBA00022801"/>
    </source>
</evidence>
<dbReference type="GO" id="GO:0004519">
    <property type="term" value="F:endonuclease activity"/>
    <property type="evidence" value="ECO:0007669"/>
    <property type="project" value="UniProtKB-KW"/>
</dbReference>
<evidence type="ECO:0000259" key="9">
    <source>
        <dbReference type="PROSITE" id="PS50878"/>
    </source>
</evidence>
<keyword evidence="6" id="KW-0378">Hydrolase</keyword>